<dbReference type="Proteomes" id="UP000585507">
    <property type="component" value="Unassembled WGS sequence"/>
</dbReference>
<dbReference type="AlphaFoldDB" id="A0A7W8UIF8"/>
<dbReference type="EMBL" id="JACHBK010000015">
    <property type="protein sequence ID" value="MBB5538800.1"/>
    <property type="molecule type" value="Genomic_DNA"/>
</dbReference>
<proteinExistence type="predicted"/>
<comment type="caution">
    <text evidence="1">The sequence shown here is derived from an EMBL/GenBank/DDBJ whole genome shotgun (WGS) entry which is preliminary data.</text>
</comment>
<organism evidence="1 2">
    <name type="scientific">Rhizobium giardinii</name>
    <dbReference type="NCBI Taxonomy" id="56731"/>
    <lineage>
        <taxon>Bacteria</taxon>
        <taxon>Pseudomonadati</taxon>
        <taxon>Pseudomonadota</taxon>
        <taxon>Alphaproteobacteria</taxon>
        <taxon>Hyphomicrobiales</taxon>
        <taxon>Rhizobiaceae</taxon>
        <taxon>Rhizobium/Agrobacterium group</taxon>
        <taxon>Rhizobium</taxon>
    </lineage>
</organism>
<evidence type="ECO:0000313" key="1">
    <source>
        <dbReference type="EMBL" id="MBB5538800.1"/>
    </source>
</evidence>
<sequence>MSTIGELERRAGIGSSPEARTAFWMRFHHLDGAACLNAGVAELNRLIAEKRRPR</sequence>
<protein>
    <submittedName>
        <fullName evidence="1">Uncharacterized protein</fullName>
    </submittedName>
</protein>
<reference evidence="1 2" key="1">
    <citation type="submission" date="2020-08" db="EMBL/GenBank/DDBJ databases">
        <title>Genomic Encyclopedia of Type Strains, Phase IV (KMG-V): Genome sequencing to study the core and pangenomes of soil and plant-associated prokaryotes.</title>
        <authorList>
            <person name="Whitman W."/>
        </authorList>
    </citation>
    <scope>NUCLEOTIDE SEQUENCE [LARGE SCALE GENOMIC DNA]</scope>
    <source>
        <strain evidence="1 2">SEMIA 4084</strain>
    </source>
</reference>
<keyword evidence="2" id="KW-1185">Reference proteome</keyword>
<accession>A0A7W8UIF8</accession>
<name>A0A7W8UIF8_9HYPH</name>
<evidence type="ECO:0000313" key="2">
    <source>
        <dbReference type="Proteomes" id="UP000585507"/>
    </source>
</evidence>
<gene>
    <name evidence="1" type="ORF">GGD55_005540</name>
</gene>